<comment type="caution">
    <text evidence="1">The sequence shown here is derived from an EMBL/GenBank/DDBJ whole genome shotgun (WGS) entry which is preliminary data.</text>
</comment>
<dbReference type="GeneID" id="78009331"/>
<dbReference type="OrthoDB" id="9929349at2"/>
<protein>
    <submittedName>
        <fullName evidence="1">Uncharacterized protein</fullName>
    </submittedName>
</protein>
<dbReference type="RefSeq" id="WP_160917033.1">
    <property type="nucleotide sequence ID" value="NZ_WMFA01000021.1"/>
</dbReference>
<evidence type="ECO:0000313" key="2">
    <source>
        <dbReference type="Proteomes" id="UP000450457"/>
    </source>
</evidence>
<dbReference type="EMBL" id="WMFA01000021">
    <property type="protein sequence ID" value="MYL73122.1"/>
    <property type="molecule type" value="Genomic_DNA"/>
</dbReference>
<evidence type="ECO:0000313" key="1">
    <source>
        <dbReference type="EMBL" id="MYL73122.1"/>
    </source>
</evidence>
<dbReference type="Proteomes" id="UP000450457">
    <property type="component" value="Unassembled WGS sequence"/>
</dbReference>
<proteinExistence type="predicted"/>
<sequence length="131" mass="15243">MIDRRKTYNYQTEEVDRLLKETSLKYTEIQRLTGCPYSTVIYKARKMKRKTKSEDTTLKQLPKQTLNKAKVNAEQSDNLKNVLCFQKNNVDLEEATKVIRDMINSARILGENKVDITITSVDEVQQQNTVI</sequence>
<dbReference type="AlphaFoldDB" id="A0A845FF06"/>
<name>A0A845FF06_9BACI</name>
<accession>A0A845FF06</accession>
<organism evidence="1 2">
    <name type="scientific">Halobacillus litoralis</name>
    <dbReference type="NCBI Taxonomy" id="45668"/>
    <lineage>
        <taxon>Bacteria</taxon>
        <taxon>Bacillati</taxon>
        <taxon>Bacillota</taxon>
        <taxon>Bacilli</taxon>
        <taxon>Bacillales</taxon>
        <taxon>Bacillaceae</taxon>
        <taxon>Halobacillus</taxon>
    </lineage>
</organism>
<gene>
    <name evidence="1" type="ORF">GLW00_20100</name>
</gene>
<reference evidence="1 2" key="1">
    <citation type="submission" date="2019-11" db="EMBL/GenBank/DDBJ databases">
        <title>Genome sequences of 17 halophilic strains isolated from different environments.</title>
        <authorList>
            <person name="Furrow R.E."/>
        </authorList>
    </citation>
    <scope>NUCLEOTIDE SEQUENCE [LARGE SCALE GENOMIC DNA]</scope>
    <source>
        <strain evidence="1 2">SL-4</strain>
    </source>
</reference>